<dbReference type="Proteomes" id="UP000286113">
    <property type="component" value="Unassembled WGS sequence"/>
</dbReference>
<dbReference type="AlphaFoldDB" id="A0A3R5WND6"/>
<evidence type="ECO:0000313" key="2">
    <source>
        <dbReference type="EMBL" id="MST76138.1"/>
    </source>
</evidence>
<dbReference type="Proteomes" id="UP000450161">
    <property type="component" value="Unassembled WGS sequence"/>
</dbReference>
<dbReference type="EMBL" id="VUNF01000001">
    <property type="protein sequence ID" value="MST76138.1"/>
    <property type="molecule type" value="Genomic_DNA"/>
</dbReference>
<evidence type="ECO:0000313" key="8">
    <source>
        <dbReference type="Proteomes" id="UP000286113"/>
    </source>
</evidence>
<protein>
    <submittedName>
        <fullName evidence="2">Uncharacterized protein</fullName>
    </submittedName>
</protein>
<evidence type="ECO:0000313" key="1">
    <source>
        <dbReference type="EMBL" id="MCW4136930.1"/>
    </source>
</evidence>
<dbReference type="Proteomes" id="UP000283672">
    <property type="component" value="Unassembled WGS sequence"/>
</dbReference>
<organism evidence="2 9">
    <name type="scientific">Segatella copri</name>
    <dbReference type="NCBI Taxonomy" id="165179"/>
    <lineage>
        <taxon>Bacteria</taxon>
        <taxon>Pseudomonadati</taxon>
        <taxon>Bacteroidota</taxon>
        <taxon>Bacteroidia</taxon>
        <taxon>Bacteroidales</taxon>
        <taxon>Prevotellaceae</taxon>
        <taxon>Segatella</taxon>
    </lineage>
</organism>
<proteinExistence type="predicted"/>
<dbReference type="EMBL" id="QSAG01000015">
    <property type="protein sequence ID" value="RGW42478.1"/>
    <property type="molecule type" value="Genomic_DNA"/>
</dbReference>
<reference evidence="2 9" key="2">
    <citation type="submission" date="2019-08" db="EMBL/GenBank/DDBJ databases">
        <title>In-depth cultivation of the pig gut microbiome towards novel bacterial diversity and tailored functional studies.</title>
        <authorList>
            <person name="Wylensek D."/>
            <person name="Hitch T.C.A."/>
            <person name="Clavel T."/>
        </authorList>
    </citation>
    <scope>NUCLEOTIDE SEQUENCE [LARGE SCALE GENOMIC DNA]</scope>
    <source>
        <strain evidence="2 9">LKV-178-WT-2C</strain>
    </source>
</reference>
<dbReference type="EMBL" id="JAPDVD010000001">
    <property type="protein sequence ID" value="MCW4136930.1"/>
    <property type="molecule type" value="Genomic_DNA"/>
</dbReference>
<dbReference type="Proteomes" id="UP000283785">
    <property type="component" value="Unassembled WGS sequence"/>
</dbReference>
<dbReference type="EMBL" id="QROP01000002">
    <property type="protein sequence ID" value="RHL42054.1"/>
    <property type="molecule type" value="Genomic_DNA"/>
</dbReference>
<evidence type="ECO:0000313" key="7">
    <source>
        <dbReference type="Proteomes" id="UP000283785"/>
    </source>
</evidence>
<reference evidence="1" key="3">
    <citation type="submission" date="2022-11" db="EMBL/GenBank/DDBJ databases">
        <title>Genomic repertoires linked with pathogenic potency of arthritogenic Prevotella copri isolated from the gut of rheumatoid arthritis patients.</title>
        <authorList>
            <person name="Nii T."/>
            <person name="Maeda Y."/>
            <person name="Motooka D."/>
            <person name="Naito M."/>
            <person name="Matsumoto Y."/>
            <person name="Ogawa T."/>
            <person name="Oguro-Igashira E."/>
            <person name="Kishikawa T."/>
            <person name="Yamashita M."/>
            <person name="Koizumi S."/>
            <person name="Kurakawa T."/>
            <person name="Okumura R."/>
            <person name="Kayama H."/>
            <person name="Murakami M."/>
            <person name="Sakaguchi T."/>
            <person name="Das B."/>
            <person name="Nakamura S."/>
            <person name="Okada Y."/>
            <person name="Kumanogoh A."/>
            <person name="Takeda K."/>
        </authorList>
    </citation>
    <scope>NUCLEOTIDE SEQUENCE</scope>
    <source>
        <strain evidence="1">H105_2-2</strain>
    </source>
</reference>
<dbReference type="Proteomes" id="UP001208620">
    <property type="component" value="Unassembled WGS sequence"/>
</dbReference>
<dbReference type="RefSeq" id="WP_118065032.1">
    <property type="nucleotide sequence ID" value="NZ_CP156891.1"/>
</dbReference>
<evidence type="ECO:0000313" key="5">
    <source>
        <dbReference type="EMBL" id="RHL42054.1"/>
    </source>
</evidence>
<reference evidence="6 7" key="1">
    <citation type="submission" date="2018-08" db="EMBL/GenBank/DDBJ databases">
        <title>A genome reference for cultivated species of the human gut microbiota.</title>
        <authorList>
            <person name="Zou Y."/>
            <person name="Xue W."/>
            <person name="Luo G."/>
        </authorList>
    </citation>
    <scope>NUCLEOTIDE SEQUENCE [LARGE SCALE GENOMIC DNA]</scope>
    <source>
        <strain evidence="4 7">AF12-50</strain>
        <strain evidence="3 8">AF22-1</strain>
        <strain evidence="5 6">AF38-11</strain>
    </source>
</reference>
<accession>A0A3R5WND6</accession>
<evidence type="ECO:0000313" key="3">
    <source>
        <dbReference type="EMBL" id="RGS46854.1"/>
    </source>
</evidence>
<evidence type="ECO:0000313" key="6">
    <source>
        <dbReference type="Proteomes" id="UP000283672"/>
    </source>
</evidence>
<name>A0A3R5WND6_9BACT</name>
<sequence length="164" mass="18880">MHICIFRRRFTPWGVDGTMVINGKFFCGTLERPQGYLKADAYRLALVPVSNPKFLRDDEKSRIMPVILKENGRVPKSVIRKPFFVPGNGPYKLMYGSIILGRSYISGLVLHSEEYFSEFCEKVDEAIRNREHITLVIRDWGFDAIPLKYLSPFKSSVKSLSCVR</sequence>
<evidence type="ECO:0000313" key="4">
    <source>
        <dbReference type="EMBL" id="RGW42478.1"/>
    </source>
</evidence>
<gene>
    <name evidence="5" type="ORF">DW026_01035</name>
    <name evidence="4" type="ORF">DWV76_08810</name>
    <name evidence="3" type="ORF">DWX90_08850</name>
    <name evidence="2" type="ORF">FYJ72_00140</name>
    <name evidence="1" type="ORF">ONT01_03900</name>
</gene>
<dbReference type="EMBL" id="QRVN01000016">
    <property type="protein sequence ID" value="RGS46854.1"/>
    <property type="molecule type" value="Genomic_DNA"/>
</dbReference>
<evidence type="ECO:0000313" key="9">
    <source>
        <dbReference type="Proteomes" id="UP000450161"/>
    </source>
</evidence>
<comment type="caution">
    <text evidence="2">The sequence shown here is derived from an EMBL/GenBank/DDBJ whole genome shotgun (WGS) entry which is preliminary data.</text>
</comment>